<feature type="compositionally biased region" description="Polar residues" evidence="1">
    <location>
        <begin position="384"/>
        <end position="404"/>
    </location>
</feature>
<proteinExistence type="predicted"/>
<accession>A0ABD4SWT9</accession>
<sequence length="2047" mass="235661">MKKSNILLSYLLAGGILAGASAGIMGGIKIYSENNELGVYDIDVQSDEKVDIKDDQLVYANFKNAQGQTVAAFENLKDPKTILLDPKVKSEKRRFNEVEFADWFADNYNRQTPIFELKIGSMRFVNEYWDSLLPSEFIKYAQWFNKNVAWGPDAITLEHFALKKGVTRSGNNLLLGQHATERKEVTKIEFYPDSFFGSFPIYSALTGKGNSDDNLTYKIFHNPISKESLDKYFESIPTQQVLANYDKSKVSAGIPAIDLVENEDIYFYDLVKILKKSFPQNKEIQDKLAKITNEENFFVFADPKQNLDQVKKKFELAILMLADEKDIQLPQNFQLIFPEDFTKTRKIKWIRSALSPFNQQIKHDANNIPQGVFLLKLEDLMSENPSEQPKDLQNQAQKPTQTSDQGKKPQVQQPNQSQAQTKDFRFSINQQMKANRVALIVGELTTKIHQKAEKIAKEGFFDLYNINHPVGKIIAIYQNSPENRLFLPVDSKNPALEAENEFITQFDASKFSTYEIKTAKKLSNYKLEIELVDQKDKKSIKKIIFDLDPKGKNYQSQLEEFSSFKIAIDWKNRAIPRVIQEIETLKDGKSTTVYQLYAEVFDGLIDKVLNHRKTNGEKLVGTYIISEVDPKTGLKTYQTKQGSFIGYSQSSRIPYISLLKASSPFFKTTGINYLKYVGAHEYGHHQTLNYAQDISDPDSSIILDAISTNTGIGLQSFYNLDVLRKYLHARSSGLDLRKAGPSLEAQKNGIYPNFTFNRDNKFESEVDIYGSNENDEVDSLLTNKSRRFLQTIDGLKTAADLRKLKLYDLFLLNSIDPESATINPSIKDSAKFFRNDWQTIEDQSKKGFINSTESKSLFGNSLTDAAGNLLEFDEKGKLIVAEFKESEDKRTFSDLKVKVFFANGRPAIDPTIFTKPNSLSELKAKISEIQKAFSDNVVSNFDNNGWDTKAEGFSRFLPSNPFFAKSLSAILANNAEKEAFYGTKIADNPSKLEISVELPSSVFDPSQILSIVKRYIKDEEAIKLGEKLVQDSKGKLDFPTFLSILNKEELTNGNSSAINKLFEKIFLTPITEKKDLYTNLRNITYFRDSLVGKIDLAVEFIQNIYNIYFEWLQNQSLGINQALNTPKPNTTPDRKALVLKSYWNFVVSDQIWNNLDKIFIIKGEKNPDKIPSRFFSAIRNFHRLTPNVYDKNFVNLTQGAVFASSHLGKLISINGNEYYQNPKYDFLATVTSGGKNYLVLDHSEFDVKIRSLMRRWISPLGNLLKFDKVLLEDKNTNPKLNPFFGIAQDFKFKIGPDQKIDTSKIYLDAWDKTLFGFDYNNNYFGFQNEQKETVFSSISDFIEFISIDPFALRVTKNGEDFIRNWSLDYVNSKFDLYRYAFDRLQKEKFVLKSSTNNQLTWKKELKSTEVIGKLLANFEISSEKLLENLQKYANFLMEAFDKSTLNLLLKNSKIENKNIDPLFLSSIGFMGFKNYARKVDENSLPATKFGKLTNLDRIKTPETTWLTFSTFLKENSLVFDNEDFVNDDLNNSNKSLVYKWILNFLEDKKIEFKDLDLFRLQYLVGTKTFADYTQEDGLIKQIQRMDVDLGLSWLRSKNLARFETRADDFFSNYVYSFPESLTRDFVQIHYSPSTEELDNISPLFKKMTEANTGNEYFVDGIYTRKWIKNFIPAFDISQAYAQNLISRFSNFFLTSFVITRNNENLEKLYQNLLKAFKNAQSKNLYQKFNDLSSQQEAEIKKIIGSQEIPSKFIDKVLQEIENVDKINEISSKINRQKADLFSELTIEVNRIMQDYQGELGNYKNYHNLNIQPVVGNKTWINGYINKNVLTNNGFFKDRFQRKVLNWELYDDNLESVKDPNIRITNLNGEKVDNRAEAFWYYSLKTQGVGQRSVSGIWRDSKHDKVAFWGFLKSQDANKAHFLTLEDESTGQKFYIQLATKGTNNIFYLKKQADLSSKWTLENEGYKSWVSAWSIIGEFKNALLRPGVSGIKRFRIYFSDQKRQEIKGLFTLGNTKFIAENGKNYQTAPTYIEKTAKGNYLVIRPQFK</sequence>
<name>A0ABD4SWT9_MESHO</name>
<evidence type="ECO:0000313" key="3">
    <source>
        <dbReference type="Proteomes" id="UP001203104"/>
    </source>
</evidence>
<dbReference type="NCBIfam" id="NF012210">
    <property type="entry name" value="PDxFFG"/>
    <property type="match status" value="1"/>
</dbReference>
<dbReference type="EMBL" id="VBRW01000003">
    <property type="protein sequence ID" value="MCI8283258.1"/>
    <property type="molecule type" value="Genomic_DNA"/>
</dbReference>
<dbReference type="RefSeq" id="WP_243216021.1">
    <property type="nucleotide sequence ID" value="NZ_VBRV01000002.1"/>
</dbReference>
<evidence type="ECO:0000313" key="2">
    <source>
        <dbReference type="EMBL" id="MCI8283258.1"/>
    </source>
</evidence>
<gene>
    <name evidence="2" type="ORF">FEF30_01515</name>
</gene>
<comment type="caution">
    <text evidence="2">The sequence shown here is derived from an EMBL/GenBank/DDBJ whole genome shotgun (WGS) entry which is preliminary data.</text>
</comment>
<feature type="region of interest" description="Disordered" evidence="1">
    <location>
        <begin position="384"/>
        <end position="421"/>
    </location>
</feature>
<dbReference type="Proteomes" id="UP001203104">
    <property type="component" value="Unassembled WGS sequence"/>
</dbReference>
<protein>
    <submittedName>
        <fullName evidence="2">PDxFFG protein</fullName>
    </submittedName>
</protein>
<feature type="compositionally biased region" description="Low complexity" evidence="1">
    <location>
        <begin position="410"/>
        <end position="420"/>
    </location>
</feature>
<reference evidence="2 3" key="1">
    <citation type="submission" date="2019-05" db="EMBL/GenBank/DDBJ databases">
        <title>Genome sequencing and assembly of Mycoplasma hyopneumoniae strains UFV01 and UFV02.</title>
        <authorList>
            <person name="De Souza L.F."/>
            <person name="Gonzaga N.F."/>
            <person name="Santos M.R."/>
            <person name="Deeney A.S."/>
            <person name="Vidigal P.M.P."/>
            <person name="Moreira M.A.S."/>
            <person name="Fietto J.R.L."/>
            <person name="Bressan G.C."/>
            <person name="Rycroft A.N."/>
            <person name="Silva Junior A."/>
        </authorList>
    </citation>
    <scope>NUCLEOTIDE SEQUENCE [LARGE SCALE GENOMIC DNA]</scope>
    <source>
        <strain evidence="2 3">UFV01</strain>
    </source>
</reference>
<evidence type="ECO:0000256" key="1">
    <source>
        <dbReference type="SAM" id="MobiDB-lite"/>
    </source>
</evidence>
<organism evidence="2 3">
    <name type="scientific">Mesomycoplasma hyopneumoniae</name>
    <name type="common">Mycoplasma hyopneumoniae</name>
    <dbReference type="NCBI Taxonomy" id="2099"/>
    <lineage>
        <taxon>Bacteria</taxon>
        <taxon>Bacillati</taxon>
        <taxon>Mycoplasmatota</taxon>
        <taxon>Mycoplasmoidales</taxon>
        <taxon>Metamycoplasmataceae</taxon>
        <taxon>Mesomycoplasma</taxon>
    </lineage>
</organism>